<evidence type="ECO:0000256" key="12">
    <source>
        <dbReference type="ARBA" id="ARBA00023125"/>
    </source>
</evidence>
<feature type="compositionally biased region" description="Low complexity" evidence="16">
    <location>
        <begin position="1428"/>
        <end position="1437"/>
    </location>
</feature>
<dbReference type="CDD" id="cd03365">
    <property type="entry name" value="TOPRIM_TopoIIA"/>
    <property type="match status" value="1"/>
</dbReference>
<dbReference type="Gene3D" id="1.10.268.10">
    <property type="entry name" value="Topoisomerase, domain 3"/>
    <property type="match status" value="1"/>
</dbReference>
<dbReference type="FunFam" id="3.30.1360.40:FF:000003">
    <property type="entry name" value="DNA topoisomerase 2"/>
    <property type="match status" value="1"/>
</dbReference>
<comment type="subunit">
    <text evidence="15">Homodimer.</text>
</comment>
<feature type="compositionally biased region" description="Low complexity" evidence="16">
    <location>
        <begin position="21"/>
        <end position="33"/>
    </location>
</feature>
<accession>A0A9W8AAI9</accession>
<keyword evidence="10" id="KW-0460">Magnesium</keyword>
<dbReference type="GO" id="GO:0046872">
    <property type="term" value="F:metal ion binding"/>
    <property type="evidence" value="ECO:0007669"/>
    <property type="project" value="UniProtKB-KW"/>
</dbReference>
<evidence type="ECO:0000256" key="16">
    <source>
        <dbReference type="SAM" id="MobiDB-lite"/>
    </source>
</evidence>
<dbReference type="InterPro" id="IPR001241">
    <property type="entry name" value="Topo_IIA"/>
</dbReference>
<dbReference type="FunFam" id="3.30.565.10:FF:000004">
    <property type="entry name" value="DNA topoisomerase 2"/>
    <property type="match status" value="1"/>
</dbReference>
<evidence type="ECO:0000256" key="10">
    <source>
        <dbReference type="ARBA" id="ARBA00022842"/>
    </source>
</evidence>
<evidence type="ECO:0000256" key="3">
    <source>
        <dbReference type="ARBA" id="ARBA00001946"/>
    </source>
</evidence>
<dbReference type="FunFam" id="3.40.50.670:FF:000001">
    <property type="entry name" value="DNA topoisomerase 2"/>
    <property type="match status" value="2"/>
</dbReference>
<keyword evidence="7" id="KW-0479">Metal-binding</keyword>
<feature type="compositionally biased region" description="Low complexity" evidence="16">
    <location>
        <begin position="1367"/>
        <end position="1379"/>
    </location>
</feature>
<dbReference type="InterPro" id="IPR006171">
    <property type="entry name" value="TOPRIM_dom"/>
</dbReference>
<feature type="domain" description="Topo IIA-type catalytic" evidence="18">
    <location>
        <begin position="798"/>
        <end position="1257"/>
    </location>
</feature>
<dbReference type="GO" id="GO:0005634">
    <property type="term" value="C:nucleus"/>
    <property type="evidence" value="ECO:0007669"/>
    <property type="project" value="TreeGrafter"/>
</dbReference>
<dbReference type="SUPFAM" id="SSF54211">
    <property type="entry name" value="Ribosomal protein S5 domain 2-like"/>
    <property type="match status" value="1"/>
</dbReference>
<dbReference type="InterPro" id="IPR013760">
    <property type="entry name" value="Topo_IIA-like_dom_sf"/>
</dbReference>
<dbReference type="Gene3D" id="3.30.1360.40">
    <property type="match status" value="1"/>
</dbReference>
<protein>
    <recommendedName>
        <fullName evidence="6 15">DNA topoisomerase 2</fullName>
        <ecNumber evidence="5 15">5.6.2.2</ecNumber>
    </recommendedName>
</protein>
<evidence type="ECO:0000256" key="11">
    <source>
        <dbReference type="ARBA" id="ARBA00023029"/>
    </source>
</evidence>
<evidence type="ECO:0000259" key="18">
    <source>
        <dbReference type="PROSITE" id="PS52040"/>
    </source>
</evidence>
<evidence type="ECO:0000256" key="15">
    <source>
        <dbReference type="RuleBase" id="RU362094"/>
    </source>
</evidence>
<dbReference type="InterPro" id="IPR003594">
    <property type="entry name" value="HATPase_dom"/>
</dbReference>
<comment type="catalytic activity">
    <reaction evidence="1 14 15">
        <text>ATP-dependent breakage, passage and rejoining of double-stranded DNA.</text>
        <dbReference type="EC" id="5.6.2.2"/>
    </reaction>
</comment>
<dbReference type="InterPro" id="IPR036890">
    <property type="entry name" value="HATPase_C_sf"/>
</dbReference>
<evidence type="ECO:0000256" key="8">
    <source>
        <dbReference type="ARBA" id="ARBA00022741"/>
    </source>
</evidence>
<dbReference type="InterPro" id="IPR031660">
    <property type="entry name" value="TOPRIM_C"/>
</dbReference>
<dbReference type="InterPro" id="IPR001154">
    <property type="entry name" value="TopoII_euk"/>
</dbReference>
<feature type="compositionally biased region" description="Low complexity" evidence="16">
    <location>
        <begin position="1495"/>
        <end position="1510"/>
    </location>
</feature>
<dbReference type="PRINTS" id="PR01158">
    <property type="entry name" value="TOPISMRASEII"/>
</dbReference>
<feature type="region of interest" description="Disordered" evidence="16">
    <location>
        <begin position="342"/>
        <end position="384"/>
    </location>
</feature>
<feature type="compositionally biased region" description="Basic and acidic residues" evidence="16">
    <location>
        <begin position="1273"/>
        <end position="1286"/>
    </location>
</feature>
<organism evidence="19 20">
    <name type="scientific">Tieghemiomyces parasiticus</name>
    <dbReference type="NCBI Taxonomy" id="78921"/>
    <lineage>
        <taxon>Eukaryota</taxon>
        <taxon>Fungi</taxon>
        <taxon>Fungi incertae sedis</taxon>
        <taxon>Zoopagomycota</taxon>
        <taxon>Kickxellomycotina</taxon>
        <taxon>Dimargaritomycetes</taxon>
        <taxon>Dimargaritales</taxon>
        <taxon>Dimargaritaceae</taxon>
        <taxon>Tieghemiomyces</taxon>
    </lineage>
</organism>
<dbReference type="PROSITE" id="PS00177">
    <property type="entry name" value="TOPOISOMERASE_II"/>
    <property type="match status" value="1"/>
</dbReference>
<evidence type="ECO:0000259" key="17">
    <source>
        <dbReference type="PROSITE" id="PS50880"/>
    </source>
</evidence>
<dbReference type="GO" id="GO:0005524">
    <property type="term" value="F:ATP binding"/>
    <property type="evidence" value="ECO:0007669"/>
    <property type="project" value="UniProtKB-UniRule"/>
</dbReference>
<dbReference type="InterPro" id="IPR013758">
    <property type="entry name" value="Topo_IIA_A/C_ab"/>
</dbReference>
<feature type="compositionally biased region" description="Acidic residues" evidence="16">
    <location>
        <begin position="1483"/>
        <end position="1494"/>
    </location>
</feature>
<dbReference type="CDD" id="cd03481">
    <property type="entry name" value="TopoIIA_Trans_ScTopoIIA"/>
    <property type="match status" value="1"/>
</dbReference>
<dbReference type="InterPro" id="IPR034157">
    <property type="entry name" value="TOPRIM_TopoII"/>
</dbReference>
<dbReference type="EMBL" id="JANBPT010000232">
    <property type="protein sequence ID" value="KAJ1925241.1"/>
    <property type="molecule type" value="Genomic_DNA"/>
</dbReference>
<dbReference type="SUPFAM" id="SSF55874">
    <property type="entry name" value="ATPase domain of HSP90 chaperone/DNA topoisomerase II/histidine kinase"/>
    <property type="match status" value="1"/>
</dbReference>
<dbReference type="PROSITE" id="PS50880">
    <property type="entry name" value="TOPRIM"/>
    <property type="match status" value="1"/>
</dbReference>
<evidence type="ECO:0000256" key="13">
    <source>
        <dbReference type="ARBA" id="ARBA00023235"/>
    </source>
</evidence>
<dbReference type="InterPro" id="IPR014721">
    <property type="entry name" value="Ribsml_uS5_D2-typ_fold_subgr"/>
</dbReference>
<keyword evidence="20" id="KW-1185">Reference proteome</keyword>
<reference evidence="19" key="1">
    <citation type="submission" date="2022-07" db="EMBL/GenBank/DDBJ databases">
        <title>Phylogenomic reconstructions and comparative analyses of Kickxellomycotina fungi.</title>
        <authorList>
            <person name="Reynolds N.K."/>
            <person name="Stajich J.E."/>
            <person name="Barry K."/>
            <person name="Grigoriev I.V."/>
            <person name="Crous P."/>
            <person name="Smith M.E."/>
        </authorList>
    </citation>
    <scope>NUCLEOTIDE SEQUENCE</scope>
    <source>
        <strain evidence="19">RSA 861</strain>
    </source>
</reference>
<feature type="domain" description="Toprim" evidence="17">
    <location>
        <begin position="552"/>
        <end position="665"/>
    </location>
</feature>
<dbReference type="SMART" id="SM00434">
    <property type="entry name" value="TOP4c"/>
    <property type="match status" value="1"/>
</dbReference>
<evidence type="ECO:0000256" key="4">
    <source>
        <dbReference type="ARBA" id="ARBA00011080"/>
    </source>
</evidence>
<dbReference type="FunFam" id="3.90.199.10:FF:000002">
    <property type="entry name" value="DNA topoisomerase 2"/>
    <property type="match status" value="1"/>
</dbReference>
<feature type="region of interest" description="Disordered" evidence="16">
    <location>
        <begin position="1"/>
        <end position="62"/>
    </location>
</feature>
<dbReference type="Proteomes" id="UP001150569">
    <property type="component" value="Unassembled WGS sequence"/>
</dbReference>
<dbReference type="InterPro" id="IPR013757">
    <property type="entry name" value="Topo_IIA_A_a_sf"/>
</dbReference>
<evidence type="ECO:0000256" key="7">
    <source>
        <dbReference type="ARBA" id="ARBA00022723"/>
    </source>
</evidence>
<feature type="compositionally biased region" description="Acidic residues" evidence="16">
    <location>
        <begin position="1586"/>
        <end position="1599"/>
    </location>
</feature>
<feature type="compositionally biased region" description="Polar residues" evidence="16">
    <location>
        <begin position="1538"/>
        <end position="1547"/>
    </location>
</feature>
<feature type="compositionally biased region" description="Basic residues" evidence="16">
    <location>
        <begin position="1287"/>
        <end position="1302"/>
    </location>
</feature>
<feature type="region of interest" description="Disordered" evidence="16">
    <location>
        <begin position="1273"/>
        <end position="1599"/>
    </location>
</feature>
<feature type="compositionally biased region" description="Low complexity" evidence="16">
    <location>
        <begin position="1551"/>
        <end position="1569"/>
    </location>
</feature>
<dbReference type="Pfam" id="PF00204">
    <property type="entry name" value="DNA_gyraseB"/>
    <property type="match status" value="1"/>
</dbReference>
<keyword evidence="12 14" id="KW-0238">DNA-binding</keyword>
<dbReference type="GO" id="GO:0006265">
    <property type="term" value="P:DNA topological change"/>
    <property type="evidence" value="ECO:0007669"/>
    <property type="project" value="UniProtKB-UniRule"/>
</dbReference>
<keyword evidence="9 15" id="KW-0067">ATP-binding</keyword>
<keyword evidence="8 15" id="KW-0547">Nucleotide-binding</keyword>
<dbReference type="Gene3D" id="3.30.230.10">
    <property type="match status" value="1"/>
</dbReference>
<feature type="compositionally biased region" description="Low complexity" evidence="16">
    <location>
        <begin position="1517"/>
        <end position="1527"/>
    </location>
</feature>
<dbReference type="SMART" id="SM00433">
    <property type="entry name" value="TOP2c"/>
    <property type="match status" value="1"/>
</dbReference>
<dbReference type="InterPro" id="IPR018522">
    <property type="entry name" value="TopoIIA_CS"/>
</dbReference>
<dbReference type="GO" id="GO:0003677">
    <property type="term" value="F:DNA binding"/>
    <property type="evidence" value="ECO:0007669"/>
    <property type="project" value="UniProtKB-UniRule"/>
</dbReference>
<dbReference type="GO" id="GO:0000712">
    <property type="term" value="P:resolution of meiotic recombination intermediates"/>
    <property type="evidence" value="ECO:0007669"/>
    <property type="project" value="TreeGrafter"/>
</dbReference>
<dbReference type="Gene3D" id="3.90.199.10">
    <property type="entry name" value="Topoisomerase II, domain 5"/>
    <property type="match status" value="1"/>
</dbReference>
<feature type="compositionally biased region" description="Low complexity" evidence="16">
    <location>
        <begin position="367"/>
        <end position="379"/>
    </location>
</feature>
<comment type="similarity">
    <text evidence="4 15">Belongs to the type II topoisomerase family.</text>
</comment>
<dbReference type="PRINTS" id="PR00418">
    <property type="entry name" value="TPI2FAMILY"/>
</dbReference>
<feature type="compositionally biased region" description="Acidic residues" evidence="16">
    <location>
        <begin position="355"/>
        <end position="366"/>
    </location>
</feature>
<dbReference type="PROSITE" id="PS52040">
    <property type="entry name" value="TOPO_IIA"/>
    <property type="match status" value="1"/>
</dbReference>
<evidence type="ECO:0000256" key="9">
    <source>
        <dbReference type="ARBA" id="ARBA00022840"/>
    </source>
</evidence>
<dbReference type="InterPro" id="IPR013759">
    <property type="entry name" value="Topo_IIA_B_C"/>
</dbReference>
<dbReference type="Pfam" id="PF02518">
    <property type="entry name" value="HATPase_c"/>
    <property type="match status" value="1"/>
</dbReference>
<dbReference type="Gene3D" id="3.30.1490.30">
    <property type="match status" value="1"/>
</dbReference>
<sequence length="1599" mass="178037">MAIKRAAPGASATGNKKARAKTPAAKGKAAATSKGKRPAKLADSDNESTSASDPDDDGPDAVWGADVQELEQRTIEQTYQKKSQLEHILLRPDTYIGSVEPITQTLWVYDSALNGLQYREATVVPGLYKIYDEILVNAADNKIRDPSMNTIKVTIDAANNVISIMNNGKGIPVEIHKDEKMYVPELIFGHLLTSSNYDDDQKKVTGGRNGYGAKLCNIFSKEFIVETADKVSGRKFKQVFRDNMSQRGDPVITANTRKEEFTKITFRPDLAKFHMEAMDDDIIALFKKRVYDMAGTMVGVNVYLNGEKIRIKNFQEYVMMYLTAPEAPKPGSKAAKAAAAAKANGSISSTKSEPGDETDAGGDMEATEAPSSTAAASEEGPIKPTPTIIHEVVNSRWEVVFAVSEGQFQQVSFVNGICTSKGGTHVNHVADQITTRLAEVLKKKHKAQIKPFQIKSQMWLFINCLIENPSFDSQTKENMTLRPSAFGSKCEPSEKFYKKVIKSDIVENVLSYAKFKLDQQLKKTDGTSRQRLIGIDKLDDATKAGTRESQKCTLVLTEGDSARSLALSGFEVVGKEYYGVYPLRGKVLNVRCAKASQILDNKELSNIKRILGLKHGTTEDASKLRYGHLMIMTDQDHDGSHIKGLIINFLDFYYPNLLRTPGFLLEFVTPIVRATKGKDKKDFFTIPEYETWCKTLGGQVRSWHSKYFKGLGTSDASDAKRYFADLPKHRKEFAACDPEDRRLLDMVFNQTRADERKEWLRQLEDGTYLDHDQPTIRIADFVNRELILFSMADNVRSIPSMLDGFKPGQRKVLFTCIKRNYKKEIRVSQLAAQVAADTHYKHGEESLAKTVIGMAQDFVGSNNINILSPNGQFGTRIMGGDDSASPRYLNTLPNSMARIVYHPKDDHLLDYLKDDNDVIEPKHYIPVVPMVLMNNANGIGTGWSTSIPSYNPVDIVNNIRRLMNGEEMSPMSPWYRGFNGSITRESPDRYRVSGIIRKIDDDVVEVSELPIRVWNESYKQLVESWCVGTAKVKPFVKDYVNYSGIYTVKFVITLNEGEMAKAEAEGLEKRFRVATTISTSNMICFDRNHRIQRYATPEAIIQEFYDVRLAFYQRRKEWILDQLTQDWTRLDNRVRFILEIIEKKLIVQNRRKADIIQDLEARGYTPMSKDNTGTKRSLTTRSAAEEEEVTDVAAVATVEDATGQKVQPRDYDYLLSMPIYNLTREKVEQLLADRDRKQAEVDVILKTTPMMMWNQDLDAFLVSWEEKLEYHERQERETMEAREDHKRRQKGGKAKARTKSKVKKESDDDGEDDADDYAPTKKKPAAAKTSAVASKSKTSVLDMLKQAPTAPPDATRKVKPDPDEPATRPAARRPAAVPPILEDDDDDDDELALSLTDRMNKLLAARKRKPVDSDDEDFANPLSVVVTKPAPAAPAKRSPAKRSKSDAATTVTSAAIELDTPPPAKPGRRAPAKKAAPRRAIVDSDDDEAEDVDSTVDTSPVAKAKPAKAAPARKKALAASSPAAKPAAARKRSAASSVLESPTSSAVDDSPVVARTRPARTTRAARQPAKYVEISDSDDGVAGNDDGSEADFDGGDDSD</sequence>
<dbReference type="PANTHER" id="PTHR10169:SF38">
    <property type="entry name" value="DNA TOPOISOMERASE 2"/>
    <property type="match status" value="1"/>
</dbReference>
<dbReference type="FunFam" id="3.30.230.10:FF:000008">
    <property type="entry name" value="DNA topoisomerase 2"/>
    <property type="match status" value="1"/>
</dbReference>
<keyword evidence="13 14" id="KW-0413">Isomerase</keyword>
<proteinExistence type="inferred from homology"/>
<dbReference type="InterPro" id="IPR013506">
    <property type="entry name" value="Topo_IIA_bsu_dom2"/>
</dbReference>
<dbReference type="CDD" id="cd16930">
    <property type="entry name" value="HATPase_TopII-like"/>
    <property type="match status" value="1"/>
</dbReference>
<evidence type="ECO:0000256" key="14">
    <source>
        <dbReference type="PROSITE-ProRule" id="PRU01384"/>
    </source>
</evidence>
<evidence type="ECO:0000313" key="20">
    <source>
        <dbReference type="Proteomes" id="UP001150569"/>
    </source>
</evidence>
<evidence type="ECO:0000256" key="5">
    <source>
        <dbReference type="ARBA" id="ARBA00012895"/>
    </source>
</evidence>
<feature type="compositionally biased region" description="Acidic residues" evidence="16">
    <location>
        <begin position="1307"/>
        <end position="1316"/>
    </location>
</feature>
<keyword evidence="11 14" id="KW-0799">Topoisomerase</keyword>
<dbReference type="EC" id="5.6.2.2" evidence="5 15"/>
<name>A0A9W8AAI9_9FUNG</name>
<comment type="cofactor">
    <cofactor evidence="3">
        <name>Mg(2+)</name>
        <dbReference type="ChEBI" id="CHEBI:18420"/>
    </cofactor>
</comment>
<evidence type="ECO:0000256" key="6">
    <source>
        <dbReference type="ARBA" id="ARBA00019635"/>
    </source>
</evidence>
<dbReference type="Pfam" id="PF00521">
    <property type="entry name" value="DNA_topoisoIV"/>
    <property type="match status" value="1"/>
</dbReference>
<feature type="compositionally biased region" description="Basic and acidic residues" evidence="16">
    <location>
        <begin position="1354"/>
        <end position="1366"/>
    </location>
</feature>
<dbReference type="SMART" id="SM00387">
    <property type="entry name" value="HATPase_c"/>
    <property type="match status" value="1"/>
</dbReference>
<comment type="function">
    <text evidence="15">Control of topological states of DNA by transient breakage and subsequent rejoining of DNA strands. Topoisomerase II makes double-strand breaks.</text>
</comment>
<dbReference type="Pfam" id="PF01751">
    <property type="entry name" value="Toprim"/>
    <property type="match status" value="1"/>
</dbReference>
<feature type="active site" description="O-(5'-phospho-DNA)-tyrosine intermediate" evidence="14">
    <location>
        <position position="888"/>
    </location>
</feature>
<dbReference type="InterPro" id="IPR050634">
    <property type="entry name" value="DNA_Topoisomerase_II"/>
</dbReference>
<dbReference type="Gene3D" id="3.30.565.10">
    <property type="entry name" value="Histidine kinase-like ATPase, C-terminal domain"/>
    <property type="match status" value="1"/>
</dbReference>
<feature type="compositionally biased region" description="Acidic residues" evidence="16">
    <location>
        <begin position="1381"/>
        <end position="1391"/>
    </location>
</feature>
<dbReference type="PANTHER" id="PTHR10169">
    <property type="entry name" value="DNA TOPOISOMERASE/GYRASE"/>
    <property type="match status" value="1"/>
</dbReference>
<dbReference type="Pfam" id="PF16898">
    <property type="entry name" value="TOPRIM_C"/>
    <property type="match status" value="1"/>
</dbReference>
<feature type="compositionally biased region" description="Low complexity" evidence="16">
    <location>
        <begin position="1326"/>
        <end position="1340"/>
    </location>
</feature>
<dbReference type="OrthoDB" id="276498at2759"/>
<dbReference type="Gene3D" id="3.40.50.670">
    <property type="match status" value="1"/>
</dbReference>
<dbReference type="InterPro" id="IPR020568">
    <property type="entry name" value="Ribosomal_Su5_D2-typ_SF"/>
</dbReference>
<evidence type="ECO:0000256" key="2">
    <source>
        <dbReference type="ARBA" id="ARBA00001913"/>
    </source>
</evidence>
<evidence type="ECO:0000313" key="19">
    <source>
        <dbReference type="EMBL" id="KAJ1925241.1"/>
    </source>
</evidence>
<dbReference type="GO" id="GO:0000819">
    <property type="term" value="P:sister chromatid segregation"/>
    <property type="evidence" value="ECO:0007669"/>
    <property type="project" value="TreeGrafter"/>
</dbReference>
<evidence type="ECO:0000256" key="1">
    <source>
        <dbReference type="ARBA" id="ARBA00000185"/>
    </source>
</evidence>
<gene>
    <name evidence="19" type="primary">TOP2_2</name>
    <name evidence="19" type="ORF">IWQ60_004677</name>
</gene>
<dbReference type="SUPFAM" id="SSF56719">
    <property type="entry name" value="Type II DNA topoisomerase"/>
    <property type="match status" value="1"/>
</dbReference>
<feature type="compositionally biased region" description="Basic residues" evidence="16">
    <location>
        <begin position="1466"/>
        <end position="1477"/>
    </location>
</feature>
<comment type="caution">
    <text evidence="19">The sequence shown here is derived from an EMBL/GenBank/DDBJ whole genome shotgun (WGS) entry which is preliminary data.</text>
</comment>
<dbReference type="InterPro" id="IPR002205">
    <property type="entry name" value="Topo_IIA_dom_A"/>
</dbReference>
<dbReference type="GO" id="GO:0003918">
    <property type="term" value="F:DNA topoisomerase type II (double strand cut, ATP-hydrolyzing) activity"/>
    <property type="evidence" value="ECO:0007669"/>
    <property type="project" value="UniProtKB-UniRule"/>
</dbReference>
<comment type="cofactor">
    <cofactor evidence="2">
        <name>Ca(2+)</name>
        <dbReference type="ChEBI" id="CHEBI:29108"/>
    </cofactor>
</comment>